<evidence type="ECO:0000256" key="3">
    <source>
        <dbReference type="ARBA" id="ARBA00023235"/>
    </source>
</evidence>
<dbReference type="InterPro" id="IPR004785">
    <property type="entry name" value="RpiB"/>
</dbReference>
<dbReference type="NCBIfam" id="NF004051">
    <property type="entry name" value="PRK05571.1"/>
    <property type="match status" value="1"/>
</dbReference>
<evidence type="ECO:0000313" key="4">
    <source>
        <dbReference type="EMBL" id="MDT2598887.1"/>
    </source>
</evidence>
<dbReference type="RefSeq" id="WP_311820937.1">
    <property type="nucleotide sequence ID" value="NZ_JARPYF010000001.1"/>
</dbReference>
<organism evidence="4 5">
    <name type="scientific">Enterococcus hulanensis</name>
    <dbReference type="NCBI Taxonomy" id="2559929"/>
    <lineage>
        <taxon>Bacteria</taxon>
        <taxon>Bacillati</taxon>
        <taxon>Bacillota</taxon>
        <taxon>Bacilli</taxon>
        <taxon>Lactobacillales</taxon>
        <taxon>Enterococcaceae</taxon>
        <taxon>Enterococcus</taxon>
    </lineage>
</organism>
<dbReference type="InterPro" id="IPR003500">
    <property type="entry name" value="RpiB_LacA_LacB"/>
</dbReference>
<protein>
    <submittedName>
        <fullName evidence="4">Ribose 5-phosphate isomerase B</fullName>
        <ecNumber evidence="4">5.3.1.6</ecNumber>
    </submittedName>
</protein>
<evidence type="ECO:0000313" key="5">
    <source>
        <dbReference type="Proteomes" id="UP001252875"/>
    </source>
</evidence>
<evidence type="ECO:0000256" key="1">
    <source>
        <dbReference type="ARBA" id="ARBA00008754"/>
    </source>
</evidence>
<dbReference type="PANTHER" id="PTHR43732">
    <property type="entry name" value="RIBOSE 5-PHOSPHATE ISOMERASE-RELATED"/>
    <property type="match status" value="1"/>
</dbReference>
<dbReference type="GO" id="GO:0004751">
    <property type="term" value="F:ribose-5-phosphate isomerase activity"/>
    <property type="evidence" value="ECO:0007669"/>
    <property type="project" value="UniProtKB-EC"/>
</dbReference>
<reference evidence="4 5" key="1">
    <citation type="submission" date="2023-03" db="EMBL/GenBank/DDBJ databases">
        <authorList>
            <person name="Shen W."/>
            <person name="Cai J."/>
        </authorList>
    </citation>
    <scope>NUCLEOTIDE SEQUENCE [LARGE SCALE GENOMIC DNA]</scope>
    <source>
        <strain evidence="4 5">D6-4</strain>
    </source>
</reference>
<comment type="similarity">
    <text evidence="1">Belongs to the LacAB/RpiB family.</text>
</comment>
<name>A0ABU3EVJ7_9ENTE</name>
<dbReference type="InterPro" id="IPR036569">
    <property type="entry name" value="RpiB_LacA_LacB_sf"/>
</dbReference>
<dbReference type="PIRSF" id="PIRSF005384">
    <property type="entry name" value="RpiB_LacA_B"/>
    <property type="match status" value="1"/>
</dbReference>
<keyword evidence="3 4" id="KW-0413">Isomerase</keyword>
<dbReference type="EMBL" id="JARPYI010000001">
    <property type="protein sequence ID" value="MDT2598887.1"/>
    <property type="molecule type" value="Genomic_DNA"/>
</dbReference>
<dbReference type="SUPFAM" id="SSF89623">
    <property type="entry name" value="Ribose/Galactose isomerase RpiB/AlsB"/>
    <property type="match status" value="1"/>
</dbReference>
<dbReference type="Gene3D" id="3.40.1400.10">
    <property type="entry name" value="Sugar-phosphate isomerase, RpiB/LacA/LacB"/>
    <property type="match status" value="1"/>
</dbReference>
<comment type="caution">
    <text evidence="4">The sequence shown here is derived from an EMBL/GenBank/DDBJ whole genome shotgun (WGS) entry which is preliminary data.</text>
</comment>
<dbReference type="InterPro" id="IPR051812">
    <property type="entry name" value="SPI_LacAB/RpiB"/>
</dbReference>
<dbReference type="PANTHER" id="PTHR43732:SF1">
    <property type="entry name" value="RIBOSE 5-PHOSPHATE ISOMERASE"/>
    <property type="match status" value="1"/>
</dbReference>
<keyword evidence="5" id="KW-1185">Reference proteome</keyword>
<proteinExistence type="inferred from homology"/>
<dbReference type="NCBIfam" id="TIGR00689">
    <property type="entry name" value="rpiB_lacA_lacB"/>
    <property type="match status" value="1"/>
</dbReference>
<accession>A0ABU3EVJ7</accession>
<dbReference type="Proteomes" id="UP001252875">
    <property type="component" value="Unassembled WGS sequence"/>
</dbReference>
<keyword evidence="2" id="KW-0423">Lactose metabolism</keyword>
<dbReference type="EC" id="5.3.1.6" evidence="4"/>
<dbReference type="NCBIfam" id="TIGR01120">
    <property type="entry name" value="rpiB"/>
    <property type="match status" value="1"/>
</dbReference>
<gene>
    <name evidence="4" type="primary">rpiB</name>
    <name evidence="4" type="ORF">P7D85_03820</name>
</gene>
<evidence type="ECO:0000256" key="2">
    <source>
        <dbReference type="ARBA" id="ARBA00022736"/>
    </source>
</evidence>
<dbReference type="Pfam" id="PF02502">
    <property type="entry name" value="LacAB_rpiB"/>
    <property type="match status" value="1"/>
</dbReference>
<sequence>MKLAIGCDHVGIELKPVIVEFLEELGHSVQDFGTDSAARVDYPDYAQAVSQAVVTKNCDLGILICGTGVGISIAANKVKGIRAVVCSEPYSAKLSREHNNTNILAFGSRVIGPELAKMITKEWLDAEFQGGRHQKRVDQISQLQN</sequence>